<evidence type="ECO:0000256" key="6">
    <source>
        <dbReference type="ARBA" id="ARBA00048791"/>
    </source>
</evidence>
<keyword evidence="5" id="KW-0704">Schiff base</keyword>
<evidence type="ECO:0000256" key="2">
    <source>
        <dbReference type="ARBA" id="ARBA00009473"/>
    </source>
</evidence>
<keyword evidence="4" id="KW-0456">Lyase</keyword>
<evidence type="ECO:0000313" key="8">
    <source>
        <dbReference type="EMBL" id="SDO02594.1"/>
    </source>
</evidence>
<dbReference type="Proteomes" id="UP000242957">
    <property type="component" value="Unassembled WGS sequence"/>
</dbReference>
<protein>
    <recommendedName>
        <fullName evidence="3 7">Deoxyribose-phosphate aldolase</fullName>
        <ecNumber evidence="3 7">4.1.2.4</ecNumber>
    </recommendedName>
</protein>
<dbReference type="GO" id="GO:0005737">
    <property type="term" value="C:cytoplasm"/>
    <property type="evidence" value="ECO:0007669"/>
    <property type="project" value="InterPro"/>
</dbReference>
<name>A0A1H0G701_9PSED</name>
<dbReference type="InterPro" id="IPR002915">
    <property type="entry name" value="DeoC/FbaB/LacD_aldolase"/>
</dbReference>
<dbReference type="InterPro" id="IPR013785">
    <property type="entry name" value="Aldolase_TIM"/>
</dbReference>
<dbReference type="CDD" id="cd00959">
    <property type="entry name" value="DeoC"/>
    <property type="match status" value="1"/>
</dbReference>
<comment type="similarity">
    <text evidence="2">Belongs to the DeoC/FbaB aldolase family. DeoC type 2 subfamily.</text>
</comment>
<keyword evidence="9" id="KW-1185">Reference proteome</keyword>
<dbReference type="InterPro" id="IPR011343">
    <property type="entry name" value="DeoC"/>
</dbReference>
<evidence type="ECO:0000256" key="4">
    <source>
        <dbReference type="ARBA" id="ARBA00023239"/>
    </source>
</evidence>
<dbReference type="PIRSF" id="PIRSF001357">
    <property type="entry name" value="DeoC"/>
    <property type="match status" value="1"/>
</dbReference>
<dbReference type="SUPFAM" id="SSF51569">
    <property type="entry name" value="Aldolase"/>
    <property type="match status" value="1"/>
</dbReference>
<evidence type="ECO:0000256" key="1">
    <source>
        <dbReference type="ARBA" id="ARBA00004816"/>
    </source>
</evidence>
<dbReference type="GO" id="GO:0009264">
    <property type="term" value="P:deoxyribonucleotide catabolic process"/>
    <property type="evidence" value="ECO:0007669"/>
    <property type="project" value="UniProtKB-UniRule"/>
</dbReference>
<comment type="catalytic activity">
    <reaction evidence="6">
        <text>2-deoxy-D-ribose 5-phosphate = D-glyceraldehyde 3-phosphate + acetaldehyde</text>
        <dbReference type="Rhea" id="RHEA:12821"/>
        <dbReference type="ChEBI" id="CHEBI:15343"/>
        <dbReference type="ChEBI" id="CHEBI:59776"/>
        <dbReference type="ChEBI" id="CHEBI:62877"/>
        <dbReference type="EC" id="4.1.2.4"/>
    </reaction>
</comment>
<dbReference type="Gene3D" id="3.20.20.70">
    <property type="entry name" value="Aldolase class I"/>
    <property type="match status" value="1"/>
</dbReference>
<dbReference type="OrthoDB" id="6579831at2"/>
<organism evidence="8 9">
    <name type="scientific">Pseudomonas jinjuensis</name>
    <dbReference type="NCBI Taxonomy" id="198616"/>
    <lineage>
        <taxon>Bacteria</taxon>
        <taxon>Pseudomonadati</taxon>
        <taxon>Pseudomonadota</taxon>
        <taxon>Gammaproteobacteria</taxon>
        <taxon>Pseudomonadales</taxon>
        <taxon>Pseudomonadaceae</taxon>
        <taxon>Pseudomonas</taxon>
    </lineage>
</organism>
<dbReference type="SMART" id="SM01133">
    <property type="entry name" value="DeoC"/>
    <property type="match status" value="1"/>
</dbReference>
<dbReference type="RefSeq" id="WP_084314196.1">
    <property type="nucleotide sequence ID" value="NZ_FNIJ01000007.1"/>
</dbReference>
<dbReference type="EC" id="4.1.2.4" evidence="3 7"/>
<evidence type="ECO:0000313" key="9">
    <source>
        <dbReference type="Proteomes" id="UP000242957"/>
    </source>
</evidence>
<dbReference type="Pfam" id="PF01791">
    <property type="entry name" value="DeoC"/>
    <property type="match status" value="1"/>
</dbReference>
<evidence type="ECO:0000256" key="5">
    <source>
        <dbReference type="ARBA" id="ARBA00023270"/>
    </source>
</evidence>
<gene>
    <name evidence="8" type="ORF">SAMN05216193_10779</name>
</gene>
<evidence type="ECO:0000256" key="7">
    <source>
        <dbReference type="NCBIfam" id="TIGR00126"/>
    </source>
</evidence>
<sequence length="259" mass="27792">MTDPRETLAGRVLPLLDLTSLNPGDDMPHIVDLCRRALTPFGDVAAVCVYPRFAHVARRTLNGLGGRTVRVASVCNFPAGDAPAAEVVEEVRRTLGDGADEIDLVYPYHALLEGRPTGAVELIRSCKALCGPYHGLKVIIESGELDDPELIRTACREAIEGGADFLKTSTGKQPRNATPEAAQVMLECIAEAGGTVGFKASGGLRTLEDALVYLQLAERLLGKDWITPQHLRFGASSLLGDLLRRLADQQVEETLPGQA</sequence>
<reference evidence="9" key="1">
    <citation type="submission" date="2016-10" db="EMBL/GenBank/DDBJ databases">
        <authorList>
            <person name="Varghese N."/>
            <person name="Submissions S."/>
        </authorList>
    </citation>
    <scope>NUCLEOTIDE SEQUENCE [LARGE SCALE GENOMIC DNA]</scope>
    <source>
        <strain evidence="9">JCM 21621</strain>
    </source>
</reference>
<dbReference type="NCBIfam" id="TIGR00126">
    <property type="entry name" value="deoC"/>
    <property type="match status" value="1"/>
</dbReference>
<dbReference type="AlphaFoldDB" id="A0A1H0G701"/>
<accession>A0A1H0G701</accession>
<dbReference type="PANTHER" id="PTHR10889:SF3">
    <property type="entry name" value="DEOXYRIBOSE-PHOSPHATE ALDOLASE"/>
    <property type="match status" value="1"/>
</dbReference>
<proteinExistence type="inferred from homology"/>
<dbReference type="EMBL" id="FNIJ01000007">
    <property type="protein sequence ID" value="SDO02594.1"/>
    <property type="molecule type" value="Genomic_DNA"/>
</dbReference>
<dbReference type="PANTHER" id="PTHR10889">
    <property type="entry name" value="DEOXYRIBOSE-PHOSPHATE ALDOLASE"/>
    <property type="match status" value="1"/>
</dbReference>
<dbReference type="GO" id="GO:0016052">
    <property type="term" value="P:carbohydrate catabolic process"/>
    <property type="evidence" value="ECO:0007669"/>
    <property type="project" value="TreeGrafter"/>
</dbReference>
<dbReference type="GO" id="GO:0004139">
    <property type="term" value="F:deoxyribose-phosphate aldolase activity"/>
    <property type="evidence" value="ECO:0007669"/>
    <property type="project" value="UniProtKB-UniRule"/>
</dbReference>
<comment type="pathway">
    <text evidence="1">Carbohydrate degradation; 2-deoxy-D-ribose 1-phosphate degradation; D-glyceraldehyde 3-phosphate and acetaldehyde from 2-deoxy-alpha-D-ribose 1-phosphate: step 2/2.</text>
</comment>
<dbReference type="STRING" id="198616.SAMN05216193_10779"/>
<evidence type="ECO:0000256" key="3">
    <source>
        <dbReference type="ARBA" id="ARBA00012515"/>
    </source>
</evidence>